<dbReference type="GO" id="GO:0022857">
    <property type="term" value="F:transmembrane transporter activity"/>
    <property type="evidence" value="ECO:0007669"/>
    <property type="project" value="InterPro"/>
</dbReference>
<name>A0AAD5E899_UMBRA</name>
<dbReference type="PROSITE" id="PS50850">
    <property type="entry name" value="MFS"/>
    <property type="match status" value="1"/>
</dbReference>
<dbReference type="EMBL" id="MU620928">
    <property type="protein sequence ID" value="KAI8578547.1"/>
    <property type="molecule type" value="Genomic_DNA"/>
</dbReference>
<dbReference type="AlphaFoldDB" id="A0AAD5E899"/>
<evidence type="ECO:0000256" key="2">
    <source>
        <dbReference type="ARBA" id="ARBA00022692"/>
    </source>
</evidence>
<dbReference type="InterPro" id="IPR020846">
    <property type="entry name" value="MFS_dom"/>
</dbReference>
<evidence type="ECO:0000256" key="4">
    <source>
        <dbReference type="ARBA" id="ARBA00023136"/>
    </source>
</evidence>
<dbReference type="PANTHER" id="PTHR23501">
    <property type="entry name" value="MAJOR FACILITATOR SUPERFAMILY"/>
    <property type="match status" value="1"/>
</dbReference>
<feature type="transmembrane region" description="Helical" evidence="6">
    <location>
        <begin position="122"/>
        <end position="151"/>
    </location>
</feature>
<dbReference type="InterPro" id="IPR036259">
    <property type="entry name" value="MFS_trans_sf"/>
</dbReference>
<dbReference type="Gene3D" id="1.20.1250.20">
    <property type="entry name" value="MFS general substrate transporter like domains"/>
    <property type="match status" value="1"/>
</dbReference>
<feature type="transmembrane region" description="Helical" evidence="6">
    <location>
        <begin position="486"/>
        <end position="509"/>
    </location>
</feature>
<dbReference type="GeneID" id="75909976"/>
<feature type="transmembrane region" description="Helical" evidence="6">
    <location>
        <begin position="450"/>
        <end position="474"/>
    </location>
</feature>
<feature type="compositionally biased region" description="Polar residues" evidence="5">
    <location>
        <begin position="1"/>
        <end position="14"/>
    </location>
</feature>
<feature type="transmembrane region" description="Helical" evidence="6">
    <location>
        <begin position="196"/>
        <end position="214"/>
    </location>
</feature>
<protein>
    <recommendedName>
        <fullName evidence="7">Major facilitator superfamily (MFS) profile domain-containing protein</fullName>
    </recommendedName>
</protein>
<dbReference type="Proteomes" id="UP001206595">
    <property type="component" value="Unassembled WGS sequence"/>
</dbReference>
<feature type="transmembrane region" description="Helical" evidence="6">
    <location>
        <begin position="288"/>
        <end position="307"/>
    </location>
</feature>
<comment type="caution">
    <text evidence="8">The sequence shown here is derived from an EMBL/GenBank/DDBJ whole genome shotgun (WGS) entry which is preliminary data.</text>
</comment>
<evidence type="ECO:0000256" key="5">
    <source>
        <dbReference type="SAM" id="MobiDB-lite"/>
    </source>
</evidence>
<keyword evidence="2 6" id="KW-0812">Transmembrane</keyword>
<feature type="transmembrane region" description="Helical" evidence="6">
    <location>
        <begin position="358"/>
        <end position="383"/>
    </location>
</feature>
<proteinExistence type="predicted"/>
<dbReference type="SUPFAM" id="SSF103473">
    <property type="entry name" value="MFS general substrate transporter"/>
    <property type="match status" value="1"/>
</dbReference>
<dbReference type="PANTHER" id="PTHR23501:SF102">
    <property type="entry name" value="DRUG TRANSPORTER, PUTATIVE (AFU_ORTHOLOGUE AFUA_3G08530)-RELATED"/>
    <property type="match status" value="1"/>
</dbReference>
<reference evidence="8" key="1">
    <citation type="submission" date="2021-06" db="EMBL/GenBank/DDBJ databases">
        <authorList>
            <consortium name="DOE Joint Genome Institute"/>
            <person name="Mondo S.J."/>
            <person name="Amses K.R."/>
            <person name="Simmons D.R."/>
            <person name="Longcore J.E."/>
            <person name="Seto K."/>
            <person name="Alves G.H."/>
            <person name="Bonds A.E."/>
            <person name="Quandt C.A."/>
            <person name="Davis W.J."/>
            <person name="Chang Y."/>
            <person name="Letcher P.M."/>
            <person name="Powell M.J."/>
            <person name="Kuo A."/>
            <person name="Labutti K."/>
            <person name="Pangilinan J."/>
            <person name="Andreopoulos W."/>
            <person name="Tritt A."/>
            <person name="Riley R."/>
            <person name="Hundley H."/>
            <person name="Johnson J."/>
            <person name="Lipzen A."/>
            <person name="Barry K."/>
            <person name="Berbee M.L."/>
            <person name="Buchler N.E."/>
            <person name="Grigoriev I.V."/>
            <person name="Spatafora J.W."/>
            <person name="Stajich J.E."/>
            <person name="James T.Y."/>
        </authorList>
    </citation>
    <scope>NUCLEOTIDE SEQUENCE</scope>
    <source>
        <strain evidence="8">AG</strain>
    </source>
</reference>
<feature type="transmembrane region" description="Helical" evidence="6">
    <location>
        <begin position="163"/>
        <end position="184"/>
    </location>
</feature>
<comment type="subcellular location">
    <subcellularLocation>
        <location evidence="1">Membrane</location>
        <topology evidence="1">Multi-pass membrane protein</topology>
    </subcellularLocation>
</comment>
<evidence type="ECO:0000256" key="1">
    <source>
        <dbReference type="ARBA" id="ARBA00004141"/>
    </source>
</evidence>
<feature type="transmembrane region" description="Helical" evidence="6">
    <location>
        <begin position="395"/>
        <end position="417"/>
    </location>
</feature>
<feature type="domain" description="Major facilitator superfamily (MFS) profile" evidence="7">
    <location>
        <begin position="57"/>
        <end position="583"/>
    </location>
</feature>
<organism evidence="8 9">
    <name type="scientific">Umbelopsis ramanniana AG</name>
    <dbReference type="NCBI Taxonomy" id="1314678"/>
    <lineage>
        <taxon>Eukaryota</taxon>
        <taxon>Fungi</taxon>
        <taxon>Fungi incertae sedis</taxon>
        <taxon>Mucoromycota</taxon>
        <taxon>Mucoromycotina</taxon>
        <taxon>Umbelopsidomycetes</taxon>
        <taxon>Umbelopsidales</taxon>
        <taxon>Umbelopsidaceae</taxon>
        <taxon>Umbelopsis</taxon>
    </lineage>
</organism>
<feature type="region of interest" description="Disordered" evidence="5">
    <location>
        <begin position="1"/>
        <end position="21"/>
    </location>
</feature>
<evidence type="ECO:0000313" key="9">
    <source>
        <dbReference type="Proteomes" id="UP001206595"/>
    </source>
</evidence>
<gene>
    <name evidence="8" type="ORF">K450DRAFT_200200</name>
</gene>
<evidence type="ECO:0000256" key="6">
    <source>
        <dbReference type="SAM" id="Phobius"/>
    </source>
</evidence>
<keyword evidence="9" id="KW-1185">Reference proteome</keyword>
<feature type="transmembrane region" description="Helical" evidence="6">
    <location>
        <begin position="559"/>
        <end position="578"/>
    </location>
</feature>
<keyword evidence="4 6" id="KW-0472">Membrane</keyword>
<evidence type="ECO:0000259" key="7">
    <source>
        <dbReference type="PROSITE" id="PS50850"/>
    </source>
</evidence>
<evidence type="ECO:0000313" key="8">
    <source>
        <dbReference type="EMBL" id="KAI8578547.1"/>
    </source>
</evidence>
<sequence>MDGSTQDDSSTIRSESPGMKKENYAFDPSEVGIPLTKPQLIVSFIGIDPSTYQLIFTKPRVAICLFLAALDTTIVSTAIPRIASDFHALELGSWIATAYMLSFDALQPLHGKLSDIFGRRNVLLVSIAIFLLGSILCAVSNSMIMLIAMRALQVYPVSINAELWSQGAGGSGCFCVVMIVIADVVPLRSRGKYQSIANAVFAMASVLGPLLGYYDHLKLTFLNGIELFFNVFLGRIYRSFDVEVLFLHKTFHSPMYSIPFGVVGAILIAIALKEPKKNASIRVQLKRIDYAGTVVILIMATLILLGLNMGGVQYPWDSAPVLACLIVGFVFVGVFILVEHKVAKEPIVPLRLFRKRTVVFVCIMQFFFGFAFNAVVIELPLFLQAARADSAMMSGVRLIVSQAAISSVATLMGFAMGRFNTYKPILMCGTALVTTGVGLLALLTDVTPDGMLYGFLIVFGAGAGMVFACGNVAIQSACDSKDLASVTALGMFIQNLGSAIGIAVCSTVINNSLMTCLLSALNPELTSEVTESTTFIRSGVLTSQQESATINCYVYSFHIAWYVMAALTSVSFIASLFIKQYSLYRPVETEKPEMKEAVIEHSATEPSEHIKNC</sequence>
<feature type="transmembrane region" description="Helical" evidence="6">
    <location>
        <begin position="319"/>
        <end position="338"/>
    </location>
</feature>
<dbReference type="GO" id="GO:0005886">
    <property type="term" value="C:plasma membrane"/>
    <property type="evidence" value="ECO:0007669"/>
    <property type="project" value="TreeGrafter"/>
</dbReference>
<evidence type="ECO:0000256" key="3">
    <source>
        <dbReference type="ARBA" id="ARBA00022989"/>
    </source>
</evidence>
<dbReference type="RefSeq" id="XP_051443551.1">
    <property type="nucleotide sequence ID" value="XM_051584626.1"/>
</dbReference>
<dbReference type="Pfam" id="PF07690">
    <property type="entry name" value="MFS_1"/>
    <property type="match status" value="1"/>
</dbReference>
<keyword evidence="3 6" id="KW-1133">Transmembrane helix</keyword>
<accession>A0AAD5E899</accession>
<feature type="transmembrane region" description="Helical" evidence="6">
    <location>
        <begin position="424"/>
        <end position="444"/>
    </location>
</feature>
<reference evidence="8" key="2">
    <citation type="journal article" date="2022" name="Proc. Natl. Acad. Sci. U.S.A.">
        <title>Diploid-dominant life cycles characterize the early evolution of Fungi.</title>
        <authorList>
            <person name="Amses K.R."/>
            <person name="Simmons D.R."/>
            <person name="Longcore J.E."/>
            <person name="Mondo S.J."/>
            <person name="Seto K."/>
            <person name="Jeronimo G.H."/>
            <person name="Bonds A.E."/>
            <person name="Quandt C.A."/>
            <person name="Davis W.J."/>
            <person name="Chang Y."/>
            <person name="Federici B.A."/>
            <person name="Kuo A."/>
            <person name="LaButti K."/>
            <person name="Pangilinan J."/>
            <person name="Andreopoulos W."/>
            <person name="Tritt A."/>
            <person name="Riley R."/>
            <person name="Hundley H."/>
            <person name="Johnson J."/>
            <person name="Lipzen A."/>
            <person name="Barry K."/>
            <person name="Lang B.F."/>
            <person name="Cuomo C.A."/>
            <person name="Buchler N.E."/>
            <person name="Grigoriev I.V."/>
            <person name="Spatafora J.W."/>
            <person name="Stajich J.E."/>
            <person name="James T.Y."/>
        </authorList>
    </citation>
    <scope>NUCLEOTIDE SEQUENCE</scope>
    <source>
        <strain evidence="8">AG</strain>
    </source>
</reference>
<dbReference type="InterPro" id="IPR011701">
    <property type="entry name" value="MFS"/>
</dbReference>
<feature type="transmembrane region" description="Helical" evidence="6">
    <location>
        <begin position="255"/>
        <end position="272"/>
    </location>
</feature>